<dbReference type="eggNOG" id="COG1324">
    <property type="taxonomic scope" value="Bacteria"/>
</dbReference>
<dbReference type="GO" id="GO:0010038">
    <property type="term" value="P:response to metal ion"/>
    <property type="evidence" value="ECO:0007669"/>
    <property type="project" value="InterPro"/>
</dbReference>
<dbReference type="AlphaFoldDB" id="S9Q797"/>
<keyword evidence="3" id="KW-1185">Reference proteome</keyword>
<dbReference type="GO" id="GO:0005507">
    <property type="term" value="F:copper ion binding"/>
    <property type="evidence" value="ECO:0007669"/>
    <property type="project" value="TreeGrafter"/>
</dbReference>
<dbReference type="InterPro" id="IPR011322">
    <property type="entry name" value="N-reg_PII-like_a/b"/>
</dbReference>
<accession>S9Q797</accession>
<evidence type="ECO:0000313" key="3">
    <source>
        <dbReference type="Proteomes" id="UP000015347"/>
    </source>
</evidence>
<sequence length="102" mass="11554">MPLAVFTTTDSETEARDLARGAVERHLAACVQVERITSVYDWQGIQEDAEFRLLFKTSAERYDALAAFILERHSYDEPALWGVEMTHGSPSFLQWIDETSTG</sequence>
<dbReference type="OrthoDB" id="37622at2"/>
<evidence type="ECO:0000313" key="2">
    <source>
        <dbReference type="EMBL" id="EPX75907.1"/>
    </source>
</evidence>
<dbReference type="STRING" id="1123237.Salmuc_02303"/>
<dbReference type="SUPFAM" id="SSF54913">
    <property type="entry name" value="GlnB-like"/>
    <property type="match status" value="1"/>
</dbReference>
<reference evidence="3" key="1">
    <citation type="journal article" date="2014" name="Stand. Genomic Sci.">
        <title>Genome sequence of the exopolysaccharide-producing Salipiger mucosus type strain (DSM 16094(T)), a moderately halophilic member of the Roseobacter clade.</title>
        <authorList>
            <person name="Riedel T."/>
            <person name="Spring S."/>
            <person name="Fiebig A."/>
            <person name="Petersen J."/>
            <person name="Kyrpides N.C."/>
            <person name="Goker M."/>
            <person name="Klenk H.P."/>
        </authorList>
    </citation>
    <scope>NUCLEOTIDE SEQUENCE [LARGE SCALE GENOMIC DNA]</scope>
    <source>
        <strain evidence="3">DSM 16094</strain>
    </source>
</reference>
<dbReference type="RefSeq" id="WP_020042390.1">
    <property type="nucleotide sequence ID" value="NZ_KE557286.1"/>
</dbReference>
<dbReference type="EMBL" id="APVH01000064">
    <property type="protein sequence ID" value="EPX75907.1"/>
    <property type="molecule type" value="Genomic_DNA"/>
</dbReference>
<dbReference type="InterPro" id="IPR004323">
    <property type="entry name" value="Ion_tolerance_CutA"/>
</dbReference>
<dbReference type="HOGENOM" id="CLU_098807_2_0_5"/>
<dbReference type="Pfam" id="PF03091">
    <property type="entry name" value="CutA1"/>
    <property type="match status" value="1"/>
</dbReference>
<dbReference type="Proteomes" id="UP000015347">
    <property type="component" value="Unassembled WGS sequence"/>
</dbReference>
<name>S9Q797_9RHOB</name>
<evidence type="ECO:0000256" key="1">
    <source>
        <dbReference type="ARBA" id="ARBA00010169"/>
    </source>
</evidence>
<dbReference type="InterPro" id="IPR015867">
    <property type="entry name" value="N-reg_PII/ATP_PRibTrfase_C"/>
</dbReference>
<dbReference type="PANTHER" id="PTHR23419">
    <property type="entry name" value="DIVALENT CATION TOLERANCE CUTA-RELATED"/>
    <property type="match status" value="1"/>
</dbReference>
<comment type="similarity">
    <text evidence="1">Belongs to the CutA family.</text>
</comment>
<gene>
    <name evidence="2" type="ORF">Salmuc_02303</name>
</gene>
<organism evidence="2 3">
    <name type="scientific">Salipiger mucosus DSM 16094</name>
    <dbReference type="NCBI Taxonomy" id="1123237"/>
    <lineage>
        <taxon>Bacteria</taxon>
        <taxon>Pseudomonadati</taxon>
        <taxon>Pseudomonadota</taxon>
        <taxon>Alphaproteobacteria</taxon>
        <taxon>Rhodobacterales</taxon>
        <taxon>Roseobacteraceae</taxon>
        <taxon>Salipiger</taxon>
    </lineage>
</organism>
<dbReference type="Gene3D" id="3.30.70.120">
    <property type="match status" value="1"/>
</dbReference>
<comment type="caution">
    <text evidence="2">The sequence shown here is derived from an EMBL/GenBank/DDBJ whole genome shotgun (WGS) entry which is preliminary data.</text>
</comment>
<dbReference type="PANTHER" id="PTHR23419:SF8">
    <property type="entry name" value="FI09726P"/>
    <property type="match status" value="1"/>
</dbReference>
<protein>
    <submittedName>
        <fullName evidence="2">Periplasmic divalent cation tolerance protein CutA</fullName>
    </submittedName>
</protein>
<proteinExistence type="inferred from homology"/>